<dbReference type="InterPro" id="IPR045518">
    <property type="entry name" value="2EXR"/>
</dbReference>
<keyword evidence="3" id="KW-1185">Reference proteome</keyword>
<reference evidence="3" key="2">
    <citation type="submission" date="2015-01" db="EMBL/GenBank/DDBJ databases">
        <title>Evolutionary Origins and Diversification of the Mycorrhizal Mutualists.</title>
        <authorList>
            <consortium name="DOE Joint Genome Institute"/>
            <consortium name="Mycorrhizal Genomics Consortium"/>
            <person name="Kohler A."/>
            <person name="Kuo A."/>
            <person name="Nagy L.G."/>
            <person name="Floudas D."/>
            <person name="Copeland A."/>
            <person name="Barry K.W."/>
            <person name="Cichocki N."/>
            <person name="Veneault-Fourrey C."/>
            <person name="LaButti K."/>
            <person name="Lindquist E.A."/>
            <person name="Lipzen A."/>
            <person name="Lundell T."/>
            <person name="Morin E."/>
            <person name="Murat C."/>
            <person name="Riley R."/>
            <person name="Ohm R."/>
            <person name="Sun H."/>
            <person name="Tunlid A."/>
            <person name="Henrissat B."/>
            <person name="Grigoriev I.V."/>
            <person name="Hibbett D.S."/>
            <person name="Martin F."/>
        </authorList>
    </citation>
    <scope>NUCLEOTIDE SEQUENCE [LARGE SCALE GENOMIC DNA]</scope>
    <source>
        <strain evidence="3">Zn</strain>
    </source>
</reference>
<accession>A0A0C3DGN4</accession>
<dbReference type="InParanoid" id="A0A0C3DGN4"/>
<proteinExistence type="predicted"/>
<gene>
    <name evidence="2" type="ORF">OIDMADRAFT_179980</name>
</gene>
<dbReference type="Pfam" id="PF20150">
    <property type="entry name" value="2EXR"/>
    <property type="match status" value="1"/>
</dbReference>
<evidence type="ECO:0000313" key="2">
    <source>
        <dbReference type="EMBL" id="KIN01123.1"/>
    </source>
</evidence>
<dbReference type="OrthoDB" id="3558826at2759"/>
<evidence type="ECO:0000313" key="3">
    <source>
        <dbReference type="Proteomes" id="UP000054321"/>
    </source>
</evidence>
<dbReference type="PANTHER" id="PTHR35910:SF6">
    <property type="entry name" value="2EXR DOMAIN-CONTAINING PROTEIN"/>
    <property type="match status" value="1"/>
</dbReference>
<reference evidence="2 3" key="1">
    <citation type="submission" date="2014-04" db="EMBL/GenBank/DDBJ databases">
        <authorList>
            <consortium name="DOE Joint Genome Institute"/>
            <person name="Kuo A."/>
            <person name="Martino E."/>
            <person name="Perotto S."/>
            <person name="Kohler A."/>
            <person name="Nagy L.G."/>
            <person name="Floudas D."/>
            <person name="Copeland A."/>
            <person name="Barry K.W."/>
            <person name="Cichocki N."/>
            <person name="Veneault-Fourrey C."/>
            <person name="LaButti K."/>
            <person name="Lindquist E.A."/>
            <person name="Lipzen A."/>
            <person name="Lundell T."/>
            <person name="Morin E."/>
            <person name="Murat C."/>
            <person name="Sun H."/>
            <person name="Tunlid A."/>
            <person name="Henrissat B."/>
            <person name="Grigoriev I.V."/>
            <person name="Hibbett D.S."/>
            <person name="Martin F."/>
            <person name="Nordberg H.P."/>
            <person name="Cantor M.N."/>
            <person name="Hua S.X."/>
        </authorList>
    </citation>
    <scope>NUCLEOTIDE SEQUENCE [LARGE SCALE GENOMIC DNA]</scope>
    <source>
        <strain evidence="2 3">Zn</strain>
    </source>
</reference>
<organism evidence="2 3">
    <name type="scientific">Oidiodendron maius (strain Zn)</name>
    <dbReference type="NCBI Taxonomy" id="913774"/>
    <lineage>
        <taxon>Eukaryota</taxon>
        <taxon>Fungi</taxon>
        <taxon>Dikarya</taxon>
        <taxon>Ascomycota</taxon>
        <taxon>Pezizomycotina</taxon>
        <taxon>Leotiomycetes</taxon>
        <taxon>Leotiomycetes incertae sedis</taxon>
        <taxon>Myxotrichaceae</taxon>
        <taxon>Oidiodendron</taxon>
    </lineage>
</organism>
<dbReference type="EMBL" id="KN832876">
    <property type="protein sequence ID" value="KIN01123.1"/>
    <property type="molecule type" value="Genomic_DNA"/>
</dbReference>
<protein>
    <recommendedName>
        <fullName evidence="1">2EXR domain-containing protein</fullName>
    </recommendedName>
</protein>
<feature type="domain" description="2EXR" evidence="1">
    <location>
        <begin position="2"/>
        <end position="109"/>
    </location>
</feature>
<dbReference type="HOGENOM" id="CLU_1195192_0_0_1"/>
<dbReference type="AlphaFoldDB" id="A0A0C3DGN4"/>
<dbReference type="PANTHER" id="PTHR35910">
    <property type="entry name" value="2EXR DOMAIN-CONTAINING PROTEIN"/>
    <property type="match status" value="1"/>
</dbReference>
<dbReference type="Proteomes" id="UP000054321">
    <property type="component" value="Unassembled WGS sequence"/>
</dbReference>
<evidence type="ECO:0000259" key="1">
    <source>
        <dbReference type="Pfam" id="PF20150"/>
    </source>
</evidence>
<name>A0A0C3DGN4_OIDMZ</name>
<sequence length="232" mass="27912">MFTNFNSLPYELRCQVWALAATSLGESRVIESKWQGTPYYQKTTRRIITGQRSQWPGLRFRHSLREVSRPLGTLFACWESRRVTLQHNPSFLQLDQGRKIYFNPERDFIYFDLADIYFMYKFCSSRSYRHRRTRARGFDEIVNLAHPRPHNFYCLHLLIHDAYYSPFMPSVKNFMTYHRQNRVETLWHLEDTLGTSFRNIISTLRRGRQRMTVPRNRNLMSLMNATLFAQYS</sequence>